<gene>
    <name evidence="1" type="ORF">B0T18DRAFT_419232</name>
</gene>
<reference evidence="1" key="1">
    <citation type="submission" date="2023-06" db="EMBL/GenBank/DDBJ databases">
        <title>Genome-scale phylogeny and comparative genomics of the fungal order Sordariales.</title>
        <authorList>
            <consortium name="Lawrence Berkeley National Laboratory"/>
            <person name="Hensen N."/>
            <person name="Bonometti L."/>
            <person name="Westerberg I."/>
            <person name="Brannstrom I.O."/>
            <person name="Guillou S."/>
            <person name="Cros-Aarteil S."/>
            <person name="Calhoun S."/>
            <person name="Haridas S."/>
            <person name="Kuo A."/>
            <person name="Mondo S."/>
            <person name="Pangilinan J."/>
            <person name="Riley R."/>
            <person name="LaButti K."/>
            <person name="Andreopoulos B."/>
            <person name="Lipzen A."/>
            <person name="Chen C."/>
            <person name="Yanf M."/>
            <person name="Daum C."/>
            <person name="Ng V."/>
            <person name="Clum A."/>
            <person name="Steindorff A."/>
            <person name="Ohm R."/>
            <person name="Martin F."/>
            <person name="Silar P."/>
            <person name="Natvig D."/>
            <person name="Lalanne C."/>
            <person name="Gautier V."/>
            <person name="Ament-velasquez S.L."/>
            <person name="Kruys A."/>
            <person name="Hutchinson M.I."/>
            <person name="Powell A.J."/>
            <person name="Barry K."/>
            <person name="Miller A.N."/>
            <person name="Grigoriev I.V."/>
            <person name="Debuchy R."/>
            <person name="Gladieux P."/>
            <person name="Thoren M.H."/>
            <person name="Johannesson H."/>
        </authorList>
    </citation>
    <scope>NUCLEOTIDE SEQUENCE</scope>
    <source>
        <strain evidence="1">SMH3187-1</strain>
    </source>
</reference>
<name>A0AA40EKI3_9PEZI</name>
<evidence type="ECO:0000313" key="1">
    <source>
        <dbReference type="EMBL" id="KAK0741008.1"/>
    </source>
</evidence>
<dbReference type="EMBL" id="JAUKUD010000006">
    <property type="protein sequence ID" value="KAK0741008.1"/>
    <property type="molecule type" value="Genomic_DNA"/>
</dbReference>
<dbReference type="AlphaFoldDB" id="A0AA40EKI3"/>
<comment type="caution">
    <text evidence="1">The sequence shown here is derived from an EMBL/GenBank/DDBJ whole genome shotgun (WGS) entry which is preliminary data.</text>
</comment>
<protein>
    <submittedName>
        <fullName evidence="1">Uncharacterized protein</fullName>
    </submittedName>
</protein>
<organism evidence="1 2">
    <name type="scientific">Schizothecium vesticola</name>
    <dbReference type="NCBI Taxonomy" id="314040"/>
    <lineage>
        <taxon>Eukaryota</taxon>
        <taxon>Fungi</taxon>
        <taxon>Dikarya</taxon>
        <taxon>Ascomycota</taxon>
        <taxon>Pezizomycotina</taxon>
        <taxon>Sordariomycetes</taxon>
        <taxon>Sordariomycetidae</taxon>
        <taxon>Sordariales</taxon>
        <taxon>Schizotheciaceae</taxon>
        <taxon>Schizothecium</taxon>
    </lineage>
</organism>
<dbReference type="Proteomes" id="UP001172155">
    <property type="component" value="Unassembled WGS sequence"/>
</dbReference>
<evidence type="ECO:0000313" key="2">
    <source>
        <dbReference type="Proteomes" id="UP001172155"/>
    </source>
</evidence>
<accession>A0AA40EKI3</accession>
<keyword evidence="2" id="KW-1185">Reference proteome</keyword>
<proteinExistence type="predicted"/>
<sequence length="73" mass="8277">MMVMRGPRFVRLPHRLGSCRVELDKLTTPISPASPRQTPQKAQRDRLGPIHFCLTPSLQLLSRWGICVGRQAL</sequence>